<protein>
    <submittedName>
        <fullName evidence="7">Glycosyltransferase</fullName>
    </submittedName>
</protein>
<sequence length="167" mass="17724">MTQTDPAPLGIVVPVRNERARLQQSVPAVLACVGGLDARIIWVCNGCTDDSAWLIRHIAGSTAEVIELVRPGKTSALQAGDDALEGRFPRIYLDADVILTADGLQKLIAPLIDGAADLTAARRVHDTEGVSYLSAAIARTWESLPYAKHAAFLGAIGLSAAGRSRWL</sequence>
<accession>A0A8J7SU70</accession>
<feature type="non-terminal residue" evidence="7">
    <location>
        <position position="167"/>
    </location>
</feature>
<proteinExistence type="predicted"/>
<evidence type="ECO:0000256" key="3">
    <source>
        <dbReference type="ARBA" id="ARBA00022676"/>
    </source>
</evidence>
<comment type="subcellular location">
    <subcellularLocation>
        <location evidence="1">Cell membrane</location>
    </subcellularLocation>
</comment>
<keyword evidence="8" id="KW-1185">Reference proteome</keyword>
<dbReference type="RefSeq" id="WP_202662562.1">
    <property type="nucleotide sequence ID" value="NZ_JAESVP010000013.1"/>
</dbReference>
<dbReference type="InterPro" id="IPR029044">
    <property type="entry name" value="Nucleotide-diphossugar_trans"/>
</dbReference>
<dbReference type="InterPro" id="IPR001173">
    <property type="entry name" value="Glyco_trans_2-like"/>
</dbReference>
<dbReference type="EMBL" id="JAESVP010000013">
    <property type="protein sequence ID" value="MBL4929991.1"/>
    <property type="molecule type" value="Genomic_DNA"/>
</dbReference>
<organism evidence="7 8">
    <name type="scientific">Fuscibacter oryzae</name>
    <dbReference type="NCBI Taxonomy" id="2803939"/>
    <lineage>
        <taxon>Bacteria</taxon>
        <taxon>Pseudomonadati</taxon>
        <taxon>Pseudomonadota</taxon>
        <taxon>Alphaproteobacteria</taxon>
        <taxon>Rhodobacterales</taxon>
        <taxon>Paracoccaceae</taxon>
        <taxon>Fuscibacter</taxon>
    </lineage>
</organism>
<evidence type="ECO:0000256" key="4">
    <source>
        <dbReference type="ARBA" id="ARBA00022679"/>
    </source>
</evidence>
<dbReference type="SUPFAM" id="SSF53448">
    <property type="entry name" value="Nucleotide-diphospho-sugar transferases"/>
    <property type="match status" value="1"/>
</dbReference>
<evidence type="ECO:0000256" key="5">
    <source>
        <dbReference type="ARBA" id="ARBA00023136"/>
    </source>
</evidence>
<dbReference type="PANTHER" id="PTHR43646">
    <property type="entry name" value="GLYCOSYLTRANSFERASE"/>
    <property type="match status" value="1"/>
</dbReference>
<feature type="domain" description="Glycosyltransferase 2-like" evidence="6">
    <location>
        <begin position="11"/>
        <end position="143"/>
    </location>
</feature>
<dbReference type="AlphaFoldDB" id="A0A8J7SU70"/>
<keyword evidence="5" id="KW-0472">Membrane</keyword>
<evidence type="ECO:0000256" key="2">
    <source>
        <dbReference type="ARBA" id="ARBA00022475"/>
    </source>
</evidence>
<reference evidence="7" key="1">
    <citation type="submission" date="2021-01" db="EMBL/GenBank/DDBJ databases">
        <title>Genome seq and assembly of Tabrizicola sp. KVB23.</title>
        <authorList>
            <person name="Chhetri G."/>
        </authorList>
    </citation>
    <scope>NUCLEOTIDE SEQUENCE</scope>
    <source>
        <strain evidence="7">KVB23</strain>
    </source>
</reference>
<dbReference type="GO" id="GO:0005886">
    <property type="term" value="C:plasma membrane"/>
    <property type="evidence" value="ECO:0007669"/>
    <property type="project" value="UniProtKB-SubCell"/>
</dbReference>
<keyword evidence="3" id="KW-0328">Glycosyltransferase</keyword>
<evidence type="ECO:0000259" key="6">
    <source>
        <dbReference type="Pfam" id="PF00535"/>
    </source>
</evidence>
<keyword evidence="4" id="KW-0808">Transferase</keyword>
<evidence type="ECO:0000313" key="8">
    <source>
        <dbReference type="Proteomes" id="UP000619033"/>
    </source>
</evidence>
<evidence type="ECO:0000313" key="7">
    <source>
        <dbReference type="EMBL" id="MBL4929991.1"/>
    </source>
</evidence>
<dbReference type="PANTHER" id="PTHR43646:SF2">
    <property type="entry name" value="GLYCOSYLTRANSFERASE 2-LIKE DOMAIN-CONTAINING PROTEIN"/>
    <property type="match status" value="1"/>
</dbReference>
<dbReference type="Pfam" id="PF00535">
    <property type="entry name" value="Glycos_transf_2"/>
    <property type="match status" value="1"/>
</dbReference>
<name>A0A8J7SU70_9RHOB</name>
<keyword evidence="2" id="KW-1003">Cell membrane</keyword>
<dbReference type="Gene3D" id="3.90.550.10">
    <property type="entry name" value="Spore Coat Polysaccharide Biosynthesis Protein SpsA, Chain A"/>
    <property type="match status" value="1"/>
</dbReference>
<dbReference type="Proteomes" id="UP000619033">
    <property type="component" value="Unassembled WGS sequence"/>
</dbReference>
<dbReference type="GO" id="GO:0016757">
    <property type="term" value="F:glycosyltransferase activity"/>
    <property type="evidence" value="ECO:0007669"/>
    <property type="project" value="UniProtKB-KW"/>
</dbReference>
<gene>
    <name evidence="7" type="ORF">JI744_17970</name>
</gene>
<comment type="caution">
    <text evidence="7">The sequence shown here is derived from an EMBL/GenBank/DDBJ whole genome shotgun (WGS) entry which is preliminary data.</text>
</comment>
<evidence type="ECO:0000256" key="1">
    <source>
        <dbReference type="ARBA" id="ARBA00004236"/>
    </source>
</evidence>